<organism evidence="1 2">
    <name type="scientific">Rotaria magnacalcarata</name>
    <dbReference type="NCBI Taxonomy" id="392030"/>
    <lineage>
        <taxon>Eukaryota</taxon>
        <taxon>Metazoa</taxon>
        <taxon>Spiralia</taxon>
        <taxon>Gnathifera</taxon>
        <taxon>Rotifera</taxon>
        <taxon>Eurotatoria</taxon>
        <taxon>Bdelloidea</taxon>
        <taxon>Philodinida</taxon>
        <taxon>Philodinidae</taxon>
        <taxon>Rotaria</taxon>
    </lineage>
</organism>
<comment type="caution">
    <text evidence="1">The sequence shown here is derived from an EMBL/GenBank/DDBJ whole genome shotgun (WGS) entry which is preliminary data.</text>
</comment>
<reference evidence="1" key="1">
    <citation type="submission" date="2021-02" db="EMBL/GenBank/DDBJ databases">
        <authorList>
            <person name="Nowell W R."/>
        </authorList>
    </citation>
    <scope>NUCLEOTIDE SEQUENCE</scope>
</reference>
<dbReference type="Proteomes" id="UP000663834">
    <property type="component" value="Unassembled WGS sequence"/>
</dbReference>
<name>A0A815T2P7_9BILA</name>
<evidence type="ECO:0000313" key="2">
    <source>
        <dbReference type="Proteomes" id="UP000663834"/>
    </source>
</evidence>
<dbReference type="EMBL" id="CAJNOW010007037">
    <property type="protein sequence ID" value="CAF1502009.1"/>
    <property type="molecule type" value="Genomic_DNA"/>
</dbReference>
<evidence type="ECO:0000313" key="1">
    <source>
        <dbReference type="EMBL" id="CAF1502009.1"/>
    </source>
</evidence>
<protein>
    <submittedName>
        <fullName evidence="1">Uncharacterized protein</fullName>
    </submittedName>
</protein>
<proteinExistence type="predicted"/>
<dbReference type="AlphaFoldDB" id="A0A815T2P7"/>
<gene>
    <name evidence="1" type="ORF">KQP761_LOCUS14672</name>
</gene>
<sequence length="61" mass="7059">MTLRKFSVSWRHSDIFLKEIGAMAAESAHKWAEVFISGDLDEFDCENRGGKHSAEFYDFFP</sequence>
<accession>A0A815T2P7</accession>
<feature type="non-terminal residue" evidence="1">
    <location>
        <position position="1"/>
    </location>
</feature>